<dbReference type="InterPro" id="IPR026082">
    <property type="entry name" value="ABCA"/>
</dbReference>
<organism evidence="12">
    <name type="scientific">Brachionus koreanus</name>
    <dbReference type="NCBI Taxonomy" id="1199090"/>
    <lineage>
        <taxon>Eukaryota</taxon>
        <taxon>Metazoa</taxon>
        <taxon>Spiralia</taxon>
        <taxon>Gnathifera</taxon>
        <taxon>Rotifera</taxon>
        <taxon>Eurotatoria</taxon>
        <taxon>Monogononta</taxon>
        <taxon>Pseudotrocha</taxon>
        <taxon>Ploima</taxon>
        <taxon>Brachionidae</taxon>
        <taxon>Brachionus</taxon>
    </lineage>
</organism>
<keyword evidence="6" id="KW-0547">Nucleotide-binding</keyword>
<sequence length="1623" mass="186504">MKIIVQIFGFIKRNIKLRYRNKILFGLEIYQLIAITVFLIILTFLFPAKDYKPEEYAAKSVKYNYLDKFLYICPNSSEIQKLGSAIESEAGYLKVRYFSDKLKMRDFFVSQVDKNHSYTSIFGVEFDQFPSKYKLYHEYLSSLYNDNKAVYFSNGNQCRKSEILTFETCSGNVFVYDGTSFVQYHLNKAIVKYFNKTYPNFKVKLMAKGKYSQEVNTLTGLSSYYFTLLYAYSLTSFVINIVAEKEKKIKEQMKMMGMLVSTFWISWILTFLIQFTITNLIITLVLFAIGFFKSFVISIIFFFLIQLFSIVAIVFGSLISVFFQKSKTAGSAVSIIYSIMSLLYFLVFLPRIFNTRLPLWLQWILSVIFQFSFSVGVDQLLFIQAEYGANFPSKFFANPARPNSLSILSCLLMLIADGVLYFILTLYFENVIQGEYGRSKSPIFFLKPSFWLKRKKYDNETNFSEINNFQLDCEPVGDEFKDKIALKINNLVKRFKNEKGFEYNAIDNLNLTVYSDQITAILGHNGAGKTTLFNILTGLLTPDSGTARFFNFDILSDRDLNDIRKMSGVCLQQDVLYDLLDCYEHLELYAYLKNMPRNQIKEKIEETLSKVGLIDCKHSRANQLSGGQKRKLSIAIALIGDPKILILDEPTSGMDPSSRREIWSLLQSLRQNRVILLSTHFMDEADILADRKAIISKGKLKCVGSSLYLKNRFGLGYHLKLIANQNIDQEPVELTSMIKRHVANGELERFSGKEISYTLPIDSVGNFQSLFEDIEKNAQSIDIENFAISMTLLEEVFLKLADEVHDEKEDDNPSDSNIQLEIKFRPAFFKFIPANYFTIFKLRFLMAFRFKVAFLYRFVFPIPSILLSIILPKIIKSLNFVNTNNLPTIDLAINEYSTVKNPFLIVNKSNVDHLVNSLVVNYQLNPQPIKFAQSESNISFNNYAGLIHPENKDDLVLFYNDSAVFSVPYLINTYTNLLCRMNGISLLNASLTTWPPVKNDDSSFFDANSFTTLIILGISLIFPLVSFAAEVVQDREQKCKSQLRLSGCEFWNYWIPTLTAYLIQSSFLPIILFFFIYAIPPLNIAEFMPSGAVFCIFLTTIIYIPLNLLFVMCLSFIFTKKETTLSFLFTFLLLIFTIPYLIVTLSQISSLKTSNILHIVFTLVDPVYAFIGNYNRIAQVYLNQKVEDIKLGKNSTTVPFSSYFEFNLYFIPLTLIFGLINIFIYAFLLYFIESLYNGINLFDKITGNKRMIWPNYDTIQNEDSDVKLERDNLSNNNLETCPLSVNEIRKDFSKKYTLTKQIQKFNNLFSRKRNNASLQKIEKKIAVRNLSIGFRQGEIFGLLGTNGAGKTTTINMICAELKPDAGLIKIKNEPFSLKNIQLFCQSVAVCPQHNPFWEELTLIDHLKIYGSLKKLSDQEIMSLSFKFMEMLGITEHCEKKVKNLSGGTKRKLAYAITLFGNPEITLLDEPSTGLDPQSKRKFWNAISETLVMTNKSAILTTHSMEEAEALCHRIGIMVNGELKCLGSSQYLKEKFGADYLLEMKINVNKTEELNLILNELFNGQAIQLDCFLDHRLYSIPKNVIKSLGRIFKVLENAKYGDLIRQYDFSQTTLEQVFMQFAKS</sequence>
<keyword evidence="3" id="KW-0813">Transport</keyword>
<feature type="transmembrane region" description="Helical" evidence="10">
    <location>
        <begin position="359"/>
        <end position="383"/>
    </location>
</feature>
<dbReference type="InterPro" id="IPR003593">
    <property type="entry name" value="AAA+_ATPase"/>
</dbReference>
<dbReference type="InterPro" id="IPR013525">
    <property type="entry name" value="ABC2_TM"/>
</dbReference>
<dbReference type="Gene3D" id="3.40.50.300">
    <property type="entry name" value="P-loop containing nucleotide triphosphate hydrolases"/>
    <property type="match status" value="2"/>
</dbReference>
<feature type="transmembrane region" description="Helical" evidence="10">
    <location>
        <begin position="1091"/>
        <end position="1118"/>
    </location>
</feature>
<feature type="transmembrane region" description="Helical" evidence="10">
    <location>
        <begin position="335"/>
        <end position="353"/>
    </location>
</feature>
<evidence type="ECO:0000259" key="11">
    <source>
        <dbReference type="PROSITE" id="PS50893"/>
    </source>
</evidence>
<evidence type="ECO:0000256" key="9">
    <source>
        <dbReference type="ARBA" id="ARBA00023136"/>
    </source>
</evidence>
<evidence type="ECO:0000256" key="1">
    <source>
        <dbReference type="ARBA" id="ARBA00004141"/>
    </source>
</evidence>
<feature type="domain" description="ABC transporter" evidence="11">
    <location>
        <begin position="1303"/>
        <end position="1544"/>
    </location>
</feature>
<feature type="transmembrane region" description="Helical" evidence="10">
    <location>
        <begin position="295"/>
        <end position="323"/>
    </location>
</feature>
<feature type="transmembrane region" description="Helical" evidence="10">
    <location>
        <begin position="264"/>
        <end position="289"/>
    </location>
</feature>
<dbReference type="GO" id="GO:0140359">
    <property type="term" value="F:ABC-type transporter activity"/>
    <property type="evidence" value="ECO:0007669"/>
    <property type="project" value="InterPro"/>
</dbReference>
<feature type="transmembrane region" description="Helical" evidence="10">
    <location>
        <begin position="1053"/>
        <end position="1079"/>
    </location>
</feature>
<feature type="transmembrane region" description="Helical" evidence="10">
    <location>
        <begin position="224"/>
        <end position="243"/>
    </location>
</feature>
<evidence type="ECO:0000256" key="6">
    <source>
        <dbReference type="ARBA" id="ARBA00022741"/>
    </source>
</evidence>
<evidence type="ECO:0000256" key="5">
    <source>
        <dbReference type="ARBA" id="ARBA00022737"/>
    </source>
</evidence>
<dbReference type="SMART" id="SM00382">
    <property type="entry name" value="AAA"/>
    <property type="match status" value="2"/>
</dbReference>
<comment type="subcellular location">
    <subcellularLocation>
        <location evidence="1">Membrane</location>
        <topology evidence="1">Multi-pass membrane protein</topology>
    </subcellularLocation>
</comment>
<evidence type="ECO:0000256" key="7">
    <source>
        <dbReference type="ARBA" id="ARBA00022840"/>
    </source>
</evidence>
<evidence type="ECO:0000256" key="4">
    <source>
        <dbReference type="ARBA" id="ARBA00022692"/>
    </source>
</evidence>
<dbReference type="InterPro" id="IPR017871">
    <property type="entry name" value="ABC_transporter-like_CS"/>
</dbReference>
<evidence type="ECO:0000256" key="3">
    <source>
        <dbReference type="ARBA" id="ARBA00022448"/>
    </source>
</evidence>
<evidence type="ECO:0000256" key="10">
    <source>
        <dbReference type="SAM" id="Phobius"/>
    </source>
</evidence>
<evidence type="ECO:0000256" key="2">
    <source>
        <dbReference type="ARBA" id="ARBA00008869"/>
    </source>
</evidence>
<dbReference type="GO" id="GO:0005886">
    <property type="term" value="C:plasma membrane"/>
    <property type="evidence" value="ECO:0007669"/>
    <property type="project" value="UniProtKB-ARBA"/>
</dbReference>
<proteinExistence type="inferred from homology"/>
<dbReference type="GO" id="GO:0016887">
    <property type="term" value="F:ATP hydrolysis activity"/>
    <property type="evidence" value="ECO:0007669"/>
    <property type="project" value="InterPro"/>
</dbReference>
<dbReference type="Pfam" id="PF00005">
    <property type="entry name" value="ABC_tran"/>
    <property type="match status" value="2"/>
</dbReference>
<feature type="transmembrane region" description="Helical" evidence="10">
    <location>
        <begin position="854"/>
        <end position="875"/>
    </location>
</feature>
<evidence type="ECO:0000313" key="12">
    <source>
        <dbReference type="EMBL" id="APD26543.1"/>
    </source>
</evidence>
<feature type="domain" description="ABC transporter" evidence="11">
    <location>
        <begin position="486"/>
        <end position="722"/>
    </location>
</feature>
<evidence type="ECO:0000256" key="8">
    <source>
        <dbReference type="ARBA" id="ARBA00022989"/>
    </source>
</evidence>
<feature type="transmembrane region" description="Helical" evidence="10">
    <location>
        <begin position="1010"/>
        <end position="1032"/>
    </location>
</feature>
<dbReference type="InterPro" id="IPR003439">
    <property type="entry name" value="ABC_transporter-like_ATP-bd"/>
</dbReference>
<dbReference type="PROSITE" id="PS00211">
    <property type="entry name" value="ABC_TRANSPORTER_1"/>
    <property type="match status" value="1"/>
</dbReference>
<dbReference type="PROSITE" id="PS50893">
    <property type="entry name" value="ABC_TRANSPORTER_2"/>
    <property type="match status" value="2"/>
</dbReference>
<keyword evidence="4 10" id="KW-0812">Transmembrane</keyword>
<feature type="transmembrane region" description="Helical" evidence="10">
    <location>
        <begin position="1125"/>
        <end position="1143"/>
    </location>
</feature>
<dbReference type="EMBL" id="KX134764">
    <property type="protein sequence ID" value="APD26543.1"/>
    <property type="molecule type" value="Genomic_DNA"/>
</dbReference>
<keyword evidence="8 10" id="KW-1133">Transmembrane helix</keyword>
<dbReference type="CDD" id="cd03263">
    <property type="entry name" value="ABC_subfamily_A"/>
    <property type="match status" value="2"/>
</dbReference>
<dbReference type="PANTHER" id="PTHR19229:SF209">
    <property type="entry name" value="ATP-BINDING CASSETTE SUB-FAMILY A MEMBER 5 ISOFORM X1"/>
    <property type="match status" value="1"/>
</dbReference>
<keyword evidence="5" id="KW-0677">Repeat</keyword>
<accession>A0A1J0MMV8</accession>
<dbReference type="FunFam" id="3.40.50.300:FF:000436">
    <property type="entry name" value="ATP binding cassette subfamily A member 9"/>
    <property type="match status" value="1"/>
</dbReference>
<name>A0A1J0MMV8_9BILA</name>
<protein>
    <submittedName>
        <fullName evidence="12">ATP-binding cassette transporter subfamily A member 5 X2 protein</fullName>
    </submittedName>
</protein>
<dbReference type="GO" id="GO:0005319">
    <property type="term" value="F:lipid transporter activity"/>
    <property type="evidence" value="ECO:0007669"/>
    <property type="project" value="TreeGrafter"/>
</dbReference>
<dbReference type="FunFam" id="3.40.50.300:FF:000335">
    <property type="entry name" value="ATP binding cassette subfamily A member 5"/>
    <property type="match status" value="1"/>
</dbReference>
<feature type="transmembrane region" description="Helical" evidence="10">
    <location>
        <begin position="1209"/>
        <end position="1232"/>
    </location>
</feature>
<comment type="similarity">
    <text evidence="2">Belongs to the ABC transporter superfamily. ABCA family.</text>
</comment>
<dbReference type="InterPro" id="IPR027417">
    <property type="entry name" value="P-loop_NTPase"/>
</dbReference>
<dbReference type="GO" id="GO:0005524">
    <property type="term" value="F:ATP binding"/>
    <property type="evidence" value="ECO:0007669"/>
    <property type="project" value="UniProtKB-KW"/>
</dbReference>
<feature type="transmembrane region" description="Helical" evidence="10">
    <location>
        <begin position="23"/>
        <end position="46"/>
    </location>
</feature>
<feature type="transmembrane region" description="Helical" evidence="10">
    <location>
        <begin position="404"/>
        <end position="428"/>
    </location>
</feature>
<reference evidence="12" key="1">
    <citation type="submission" date="2016-04" db="EMBL/GenBank/DDBJ databases">
        <title>ATP-Binding Cassette transporters in monogonont rotifer Brachionus koreanus.</title>
        <authorList>
            <person name="Jeong C.-B."/>
            <person name="Kang H.-M."/>
            <person name="Lee J.-S."/>
        </authorList>
    </citation>
    <scope>NUCLEOTIDE SEQUENCE</scope>
</reference>
<keyword evidence="9 10" id="KW-0472">Membrane</keyword>
<dbReference type="SUPFAM" id="SSF52540">
    <property type="entry name" value="P-loop containing nucleoside triphosphate hydrolases"/>
    <property type="match status" value="2"/>
</dbReference>
<dbReference type="Pfam" id="PF12698">
    <property type="entry name" value="ABC2_membrane_3"/>
    <property type="match status" value="2"/>
</dbReference>
<dbReference type="PANTHER" id="PTHR19229">
    <property type="entry name" value="ATP-BINDING CASSETTE TRANSPORTER SUBFAMILY A ABCA"/>
    <property type="match status" value="1"/>
</dbReference>
<keyword evidence="7 12" id="KW-0067">ATP-binding</keyword>